<dbReference type="EMBL" id="JANDBD010000001">
    <property type="protein sequence ID" value="MCP9270921.1"/>
    <property type="molecule type" value="Genomic_DNA"/>
</dbReference>
<dbReference type="PRINTS" id="PR01438">
    <property type="entry name" value="UNVRSLSTRESS"/>
</dbReference>
<dbReference type="Pfam" id="PF00582">
    <property type="entry name" value="Usp"/>
    <property type="match status" value="2"/>
</dbReference>
<reference evidence="3 4" key="1">
    <citation type="submission" date="2022-06" db="EMBL/GenBank/DDBJ databases">
        <title>Mycolicibacterium sp. CAU 1645 isolated from seawater.</title>
        <authorList>
            <person name="Kim W."/>
        </authorList>
    </citation>
    <scope>NUCLEOTIDE SEQUENCE [LARGE SCALE GENOMIC DNA]</scope>
    <source>
        <strain evidence="3 4">CAU 1645</strain>
    </source>
</reference>
<sequence>MATSDPVKVGVDGSKASIRAALWAADEAMARDARLDLVYVVDPSRIDDVDAAMAAARHALHRAWQAVTDSGKHVKLETEILQGDPAIELADTARHASLICVGHKGTNDSSPQPRGATSEALVRMAPGAVAVVRRRHKRPPTCHRWIVVVLDESAESHPVLQAALDEAALREAPLLALTSWSTSSPRRTADDTPPDDIRATVDRRLRDTRDGTAAVPVCALPMPSDVTTILQQSAGIDQLLVIGAGRTDVIEQLQEEGARDALRKTDCSILIVRAPKPLERRAFGSPTEHRNEKQ</sequence>
<proteinExistence type="inferred from homology"/>
<keyword evidence="4" id="KW-1185">Reference proteome</keyword>
<feature type="domain" description="UspA" evidence="2">
    <location>
        <begin position="7"/>
        <end position="133"/>
    </location>
</feature>
<name>A0ABT1LVJ8_9MYCO</name>
<evidence type="ECO:0000259" key="2">
    <source>
        <dbReference type="Pfam" id="PF00582"/>
    </source>
</evidence>
<dbReference type="SUPFAM" id="SSF52402">
    <property type="entry name" value="Adenine nucleotide alpha hydrolases-like"/>
    <property type="match status" value="2"/>
</dbReference>
<evidence type="ECO:0000256" key="1">
    <source>
        <dbReference type="ARBA" id="ARBA00008791"/>
    </source>
</evidence>
<dbReference type="Gene3D" id="3.40.50.620">
    <property type="entry name" value="HUPs"/>
    <property type="match status" value="2"/>
</dbReference>
<organism evidence="3 4">
    <name type="scientific">Mycolicibacterium arenosum</name>
    <dbReference type="NCBI Taxonomy" id="2952157"/>
    <lineage>
        <taxon>Bacteria</taxon>
        <taxon>Bacillati</taxon>
        <taxon>Actinomycetota</taxon>
        <taxon>Actinomycetes</taxon>
        <taxon>Mycobacteriales</taxon>
        <taxon>Mycobacteriaceae</taxon>
        <taxon>Mycolicibacterium</taxon>
    </lineage>
</organism>
<comment type="similarity">
    <text evidence="1">Belongs to the universal stress protein A family.</text>
</comment>
<dbReference type="PANTHER" id="PTHR46268">
    <property type="entry name" value="STRESS RESPONSE PROTEIN NHAX"/>
    <property type="match status" value="1"/>
</dbReference>
<feature type="domain" description="UspA" evidence="2">
    <location>
        <begin position="146"/>
        <end position="273"/>
    </location>
</feature>
<gene>
    <name evidence="3" type="ORF">NM203_01835</name>
</gene>
<dbReference type="InterPro" id="IPR014729">
    <property type="entry name" value="Rossmann-like_a/b/a_fold"/>
</dbReference>
<comment type="caution">
    <text evidence="3">The sequence shown here is derived from an EMBL/GenBank/DDBJ whole genome shotgun (WGS) entry which is preliminary data.</text>
</comment>
<dbReference type="InterPro" id="IPR006015">
    <property type="entry name" value="Universal_stress_UspA"/>
</dbReference>
<protein>
    <submittedName>
        <fullName evidence="3">Universal stress protein</fullName>
    </submittedName>
</protein>
<dbReference type="Proteomes" id="UP001651690">
    <property type="component" value="Unassembled WGS sequence"/>
</dbReference>
<dbReference type="PANTHER" id="PTHR46268:SF6">
    <property type="entry name" value="UNIVERSAL STRESS PROTEIN UP12"/>
    <property type="match status" value="1"/>
</dbReference>
<dbReference type="InterPro" id="IPR006016">
    <property type="entry name" value="UspA"/>
</dbReference>
<evidence type="ECO:0000313" key="3">
    <source>
        <dbReference type="EMBL" id="MCP9270921.1"/>
    </source>
</evidence>
<evidence type="ECO:0000313" key="4">
    <source>
        <dbReference type="Proteomes" id="UP001651690"/>
    </source>
</evidence>
<accession>A0ABT1LVJ8</accession>
<dbReference type="RefSeq" id="WP_255057891.1">
    <property type="nucleotide sequence ID" value="NZ_JANDBD010000001.1"/>
</dbReference>